<sequence length="92" mass="9719">MLTANTLHLAESDGELAALRVLYGLRWHLDAHDTSEDAQEAAAAFCEGFADVFAPLLAEAMEDAKEHGGDAAGILFALIAGHAGDLIQTLDR</sequence>
<proteinExistence type="predicted"/>
<reference evidence="1" key="1">
    <citation type="submission" date="2023-06" db="EMBL/GenBank/DDBJ databases">
        <authorList>
            <person name="Zhang S."/>
        </authorList>
    </citation>
    <scope>NUCLEOTIDE SEQUENCE</scope>
    <source>
        <strain evidence="1">SG2303</strain>
    </source>
</reference>
<dbReference type="RefSeq" id="WP_289830649.1">
    <property type="nucleotide sequence ID" value="NZ_JAUEDK010000024.1"/>
</dbReference>
<accession>A0ABT7XQF7</accession>
<protein>
    <submittedName>
        <fullName evidence="1">Uncharacterized protein</fullName>
    </submittedName>
</protein>
<dbReference type="EMBL" id="JAUEDK010000024">
    <property type="protein sequence ID" value="MDN0076007.1"/>
    <property type="molecule type" value="Genomic_DNA"/>
</dbReference>
<keyword evidence="2" id="KW-1185">Reference proteome</keyword>
<evidence type="ECO:0000313" key="1">
    <source>
        <dbReference type="EMBL" id="MDN0076007.1"/>
    </source>
</evidence>
<comment type="caution">
    <text evidence="1">The sequence shown here is derived from an EMBL/GenBank/DDBJ whole genome shotgun (WGS) entry which is preliminary data.</text>
</comment>
<gene>
    <name evidence="1" type="ORF">QU481_14035</name>
</gene>
<evidence type="ECO:0000313" key="2">
    <source>
        <dbReference type="Proteomes" id="UP001168540"/>
    </source>
</evidence>
<name>A0ABT7XQF7_9NEIS</name>
<dbReference type="Proteomes" id="UP001168540">
    <property type="component" value="Unassembled WGS sequence"/>
</dbReference>
<organism evidence="1 2">
    <name type="scientific">Crenobacter oryzisoli</name>
    <dbReference type="NCBI Taxonomy" id="3056844"/>
    <lineage>
        <taxon>Bacteria</taxon>
        <taxon>Pseudomonadati</taxon>
        <taxon>Pseudomonadota</taxon>
        <taxon>Betaproteobacteria</taxon>
        <taxon>Neisseriales</taxon>
        <taxon>Neisseriaceae</taxon>
        <taxon>Crenobacter</taxon>
    </lineage>
</organism>